<keyword evidence="4" id="KW-1185">Reference proteome</keyword>
<dbReference type="PROSITE" id="PS50026">
    <property type="entry name" value="EGF_3"/>
    <property type="match status" value="1"/>
</dbReference>
<name>A0A8X6QII3_NEPPI</name>
<proteinExistence type="predicted"/>
<feature type="disulfide bond" evidence="1">
    <location>
        <begin position="60"/>
        <end position="69"/>
    </location>
</feature>
<feature type="non-terminal residue" evidence="3">
    <location>
        <position position="1"/>
    </location>
</feature>
<accession>A0A8X6QII3</accession>
<gene>
    <name evidence="3" type="ORF">NPIL_252361</name>
</gene>
<comment type="caution">
    <text evidence="1">Lacks conserved residue(s) required for the propagation of feature annotation.</text>
</comment>
<dbReference type="AlphaFoldDB" id="A0A8X6QII3"/>
<dbReference type="PROSITE" id="PS00022">
    <property type="entry name" value="EGF_1"/>
    <property type="match status" value="1"/>
</dbReference>
<feature type="domain" description="EGF-like" evidence="2">
    <location>
        <begin position="37"/>
        <end position="70"/>
    </location>
</feature>
<keyword evidence="1" id="KW-1015">Disulfide bond</keyword>
<dbReference type="OrthoDB" id="7434474at2759"/>
<dbReference type="InterPro" id="IPR000742">
    <property type="entry name" value="EGF"/>
</dbReference>
<evidence type="ECO:0000259" key="2">
    <source>
        <dbReference type="PROSITE" id="PS50026"/>
    </source>
</evidence>
<comment type="caution">
    <text evidence="3">The sequence shown here is derived from an EMBL/GenBank/DDBJ whole genome shotgun (WGS) entry which is preliminary data.</text>
</comment>
<dbReference type="EMBL" id="BMAW01127352">
    <property type="protein sequence ID" value="GFU20787.1"/>
    <property type="molecule type" value="Genomic_DNA"/>
</dbReference>
<organism evidence="3 4">
    <name type="scientific">Nephila pilipes</name>
    <name type="common">Giant wood spider</name>
    <name type="synonym">Nephila maculata</name>
    <dbReference type="NCBI Taxonomy" id="299642"/>
    <lineage>
        <taxon>Eukaryota</taxon>
        <taxon>Metazoa</taxon>
        <taxon>Ecdysozoa</taxon>
        <taxon>Arthropoda</taxon>
        <taxon>Chelicerata</taxon>
        <taxon>Arachnida</taxon>
        <taxon>Araneae</taxon>
        <taxon>Araneomorphae</taxon>
        <taxon>Entelegynae</taxon>
        <taxon>Araneoidea</taxon>
        <taxon>Nephilidae</taxon>
        <taxon>Nephila</taxon>
    </lineage>
</organism>
<evidence type="ECO:0000313" key="4">
    <source>
        <dbReference type="Proteomes" id="UP000887013"/>
    </source>
</evidence>
<evidence type="ECO:0000256" key="1">
    <source>
        <dbReference type="PROSITE-ProRule" id="PRU00076"/>
    </source>
</evidence>
<reference evidence="3" key="1">
    <citation type="submission" date="2020-08" db="EMBL/GenBank/DDBJ databases">
        <title>Multicomponent nature underlies the extraordinary mechanical properties of spider dragline silk.</title>
        <authorList>
            <person name="Kono N."/>
            <person name="Nakamura H."/>
            <person name="Mori M."/>
            <person name="Yoshida Y."/>
            <person name="Ohtoshi R."/>
            <person name="Malay A.D."/>
            <person name="Moran D.A.P."/>
            <person name="Tomita M."/>
            <person name="Numata K."/>
            <person name="Arakawa K."/>
        </authorList>
    </citation>
    <scope>NUCLEOTIDE SEQUENCE</scope>
</reference>
<dbReference type="Gene3D" id="2.10.25.10">
    <property type="entry name" value="Laminin"/>
    <property type="match status" value="1"/>
</dbReference>
<sequence>CDCGKGANCTFEPDGWISSKKTCICPKDYREVNKKCVASCKSNSDCKNGGTCGKDQVCECKEGSSGDRCEIIKGCEKLACDPQISNCVLDLKAKNGICECKEKTKLYVNHKCLDEYCWYLNDVEEMLKAKNNFRRGKLGILMEISFQLYEGHQYPRVTFRNIHRLFSLDYELHQGPGVYMIRYWKQMEIETLKARARITFDLKPIIFPRYIKEGMAKMKRGTGCLKIFTKLMPSSATDFKR</sequence>
<dbReference type="Proteomes" id="UP000887013">
    <property type="component" value="Unassembled WGS sequence"/>
</dbReference>
<keyword evidence="1" id="KW-0245">EGF-like domain</keyword>
<evidence type="ECO:0000313" key="3">
    <source>
        <dbReference type="EMBL" id="GFU20787.1"/>
    </source>
</evidence>
<protein>
    <recommendedName>
        <fullName evidence="2">EGF-like domain-containing protein</fullName>
    </recommendedName>
</protein>